<evidence type="ECO:0000313" key="3">
    <source>
        <dbReference type="Proteomes" id="UP000634647"/>
    </source>
</evidence>
<accession>A0AAN4URW7</accession>
<reference evidence="2" key="1">
    <citation type="journal article" date="2014" name="Int. J. Syst. Evol. Microbiol.">
        <title>Complete genome sequence of Corynebacterium casei LMG S-19264T (=DSM 44701T), isolated from a smear-ripened cheese.</title>
        <authorList>
            <consortium name="US DOE Joint Genome Institute (JGI-PGF)"/>
            <person name="Walter F."/>
            <person name="Albersmeier A."/>
            <person name="Kalinowski J."/>
            <person name="Ruckert C."/>
        </authorList>
    </citation>
    <scope>NUCLEOTIDE SEQUENCE</scope>
    <source>
        <strain evidence="2">CGMCC 1.10859</strain>
    </source>
</reference>
<dbReference type="Proteomes" id="UP000634647">
    <property type="component" value="Unassembled WGS sequence"/>
</dbReference>
<proteinExistence type="predicted"/>
<reference evidence="2" key="2">
    <citation type="submission" date="2023-06" db="EMBL/GenBank/DDBJ databases">
        <authorList>
            <person name="Sun Q."/>
            <person name="Zhou Y."/>
        </authorList>
    </citation>
    <scope>NUCLEOTIDE SEQUENCE</scope>
    <source>
        <strain evidence="2">CGMCC 1.10859</strain>
    </source>
</reference>
<gene>
    <name evidence="2" type="ORF">GCM10008024_21030</name>
</gene>
<dbReference type="InterPro" id="IPR045601">
    <property type="entry name" value="DUF6455"/>
</dbReference>
<dbReference type="Pfam" id="PF20056">
    <property type="entry name" value="DUF6455"/>
    <property type="match status" value="1"/>
</dbReference>
<name>A0AAN4URW7_9RHOB</name>
<organism evidence="2 3">
    <name type="scientific">Allgaiera indica</name>
    <dbReference type="NCBI Taxonomy" id="765699"/>
    <lineage>
        <taxon>Bacteria</taxon>
        <taxon>Pseudomonadati</taxon>
        <taxon>Pseudomonadota</taxon>
        <taxon>Alphaproteobacteria</taxon>
        <taxon>Rhodobacterales</taxon>
        <taxon>Paracoccaceae</taxon>
        <taxon>Allgaiera</taxon>
    </lineage>
</organism>
<dbReference type="AlphaFoldDB" id="A0AAN4URW7"/>
<comment type="caution">
    <text evidence="2">The sequence shown here is derived from an EMBL/GenBank/DDBJ whole genome shotgun (WGS) entry which is preliminary data.</text>
</comment>
<evidence type="ECO:0000313" key="2">
    <source>
        <dbReference type="EMBL" id="GHE02233.1"/>
    </source>
</evidence>
<feature type="domain" description="DUF6455" evidence="1">
    <location>
        <begin position="1"/>
        <end position="85"/>
    </location>
</feature>
<dbReference type="EMBL" id="BNAB01000008">
    <property type="protein sequence ID" value="GHE02233.1"/>
    <property type="molecule type" value="Genomic_DNA"/>
</dbReference>
<dbReference type="RefSeq" id="WP_051646247.1">
    <property type="nucleotide sequence ID" value="NZ_BNAB01000008.1"/>
</dbReference>
<sequence>MMPFTRISRHADLVNRMAKATGADLAAAIWGGDLRAETLREAVLRCAGCAHARDCEQWLQTRAALAGRVTPPHYCRNRALLIGLAEGVEG</sequence>
<evidence type="ECO:0000259" key="1">
    <source>
        <dbReference type="Pfam" id="PF20056"/>
    </source>
</evidence>
<protein>
    <recommendedName>
        <fullName evidence="1">DUF6455 domain-containing protein</fullName>
    </recommendedName>
</protein>